<feature type="domain" description="PKD" evidence="2">
    <location>
        <begin position="439"/>
        <end position="523"/>
    </location>
</feature>
<dbReference type="SMART" id="SM00089">
    <property type="entry name" value="PKD"/>
    <property type="match status" value="14"/>
</dbReference>
<dbReference type="InterPro" id="IPR022409">
    <property type="entry name" value="PKD/Chitinase_dom"/>
</dbReference>
<feature type="chain" id="PRO_5026173490" evidence="1">
    <location>
        <begin position="21"/>
        <end position="1605"/>
    </location>
</feature>
<feature type="domain" description="PKD" evidence="2">
    <location>
        <begin position="631"/>
        <end position="665"/>
    </location>
</feature>
<dbReference type="EMBL" id="CP046566">
    <property type="protein sequence ID" value="QGW27338.1"/>
    <property type="molecule type" value="Genomic_DNA"/>
</dbReference>
<dbReference type="InterPro" id="IPR000601">
    <property type="entry name" value="PKD_dom"/>
</dbReference>
<dbReference type="PROSITE" id="PS50093">
    <property type="entry name" value="PKD"/>
    <property type="match status" value="13"/>
</dbReference>
<keyword evidence="1" id="KW-0732">Signal</keyword>
<dbReference type="PANTHER" id="PTHR36842">
    <property type="entry name" value="PROTEIN TOLB HOMOLOG"/>
    <property type="match status" value="1"/>
</dbReference>
<feature type="domain" description="PKD" evidence="2">
    <location>
        <begin position="22"/>
        <end position="105"/>
    </location>
</feature>
<dbReference type="Gene3D" id="2.60.40.10">
    <property type="entry name" value="Immunoglobulins"/>
    <property type="match status" value="15"/>
</dbReference>
<dbReference type="Pfam" id="PF13585">
    <property type="entry name" value="CHU_C"/>
    <property type="match status" value="1"/>
</dbReference>
<dbReference type="InterPro" id="IPR013783">
    <property type="entry name" value="Ig-like_fold"/>
</dbReference>
<feature type="domain" description="PKD" evidence="2">
    <location>
        <begin position="797"/>
        <end position="858"/>
    </location>
</feature>
<name>A0A6I6GI05_9BACT</name>
<dbReference type="InterPro" id="IPR026341">
    <property type="entry name" value="T9SS_type_B"/>
</dbReference>
<dbReference type="KEGG" id="fls:GLV81_03750"/>
<feature type="domain" description="PKD" evidence="2">
    <location>
        <begin position="104"/>
        <end position="186"/>
    </location>
</feature>
<dbReference type="SUPFAM" id="SSF49299">
    <property type="entry name" value="PKD domain"/>
    <property type="match status" value="15"/>
</dbReference>
<dbReference type="NCBIfam" id="TIGR04131">
    <property type="entry name" value="Bac_Flav_CTERM"/>
    <property type="match status" value="1"/>
</dbReference>
<feature type="domain" description="PKD" evidence="2">
    <location>
        <begin position="1052"/>
        <end position="1090"/>
    </location>
</feature>
<evidence type="ECO:0000313" key="3">
    <source>
        <dbReference type="EMBL" id="QGW27338.1"/>
    </source>
</evidence>
<feature type="domain" description="PKD" evidence="2">
    <location>
        <begin position="1191"/>
        <end position="1272"/>
    </location>
</feature>
<dbReference type="RefSeq" id="WP_157477008.1">
    <property type="nucleotide sequence ID" value="NZ_CP046566.1"/>
</dbReference>
<feature type="domain" description="PKD" evidence="2">
    <location>
        <begin position="975"/>
        <end position="1020"/>
    </location>
</feature>
<feature type="domain" description="PKD" evidence="2">
    <location>
        <begin position="856"/>
        <end position="927"/>
    </location>
</feature>
<organism evidence="3 4">
    <name type="scientific">Phnomibacter ginsenosidimutans</name>
    <dbReference type="NCBI Taxonomy" id="2676868"/>
    <lineage>
        <taxon>Bacteria</taxon>
        <taxon>Pseudomonadati</taxon>
        <taxon>Bacteroidota</taxon>
        <taxon>Chitinophagia</taxon>
        <taxon>Chitinophagales</taxon>
        <taxon>Chitinophagaceae</taxon>
        <taxon>Phnomibacter</taxon>
    </lineage>
</organism>
<dbReference type="InterPro" id="IPR035986">
    <property type="entry name" value="PKD_dom_sf"/>
</dbReference>
<keyword evidence="4" id="KW-1185">Reference proteome</keyword>
<feature type="domain" description="PKD" evidence="2">
    <location>
        <begin position="204"/>
        <end position="258"/>
    </location>
</feature>
<proteinExistence type="predicted"/>
<accession>A0A6I6GI05</accession>
<evidence type="ECO:0000259" key="2">
    <source>
        <dbReference type="PROSITE" id="PS50093"/>
    </source>
</evidence>
<protein>
    <submittedName>
        <fullName evidence="3">PKD domain-containing protein</fullName>
    </submittedName>
</protein>
<reference evidence="3 4" key="1">
    <citation type="submission" date="2019-11" db="EMBL/GenBank/DDBJ databases">
        <authorList>
            <person name="Im W.T."/>
        </authorList>
    </citation>
    <scope>NUCLEOTIDE SEQUENCE [LARGE SCALE GENOMIC DNA]</scope>
    <source>
        <strain evidence="3 4">SB-02</strain>
    </source>
</reference>
<feature type="signal peptide" evidence="1">
    <location>
        <begin position="1"/>
        <end position="20"/>
    </location>
</feature>
<evidence type="ECO:0000313" key="4">
    <source>
        <dbReference type="Proteomes" id="UP000426027"/>
    </source>
</evidence>
<dbReference type="Proteomes" id="UP000426027">
    <property type="component" value="Chromosome"/>
</dbReference>
<dbReference type="Pfam" id="PF18911">
    <property type="entry name" value="PKD_4"/>
    <property type="match status" value="12"/>
</dbReference>
<feature type="domain" description="PKD" evidence="2">
    <location>
        <begin position="388"/>
        <end position="440"/>
    </location>
</feature>
<dbReference type="CDD" id="cd00146">
    <property type="entry name" value="PKD"/>
    <property type="match status" value="11"/>
</dbReference>
<sequence>MKTRIVLLIGLLAAFLQSRAQLQAEFTADQLSGCAPIRVIFSDQSTGAPDRWQWDLGNGVLSAAQNPSTTYFTPGVYTVKLTVYKGTDSATITKTSYINVFANPVVVFGATPRFGCLPLSVQFTDSSTTASGTNVDWTWDFGDGNLSKLRNPVHTYSTPGSFTITLTVRNSVGCVSTASYDNYVRVGDSLVADYRLLVPVACVVPVTVNFTNQSIGSNIVSWQWDFGDGNTSTAVNPNHTYTVAGEYDVRLVVTNAGGCTDTLLQRAVVTVGKPTASYTIGSGPFCVGRPVAIQNTSTPFASFDSTVWRFSDGVVIRQHDVTRIFNTPGVYSFSMYVWKGGCVDSTQGSFTVLDKPAPTFTYSPAIGCRVPHVVNFQNTTPNSTVVGWDFGNGQTSNQQSASVTYNTLGSFNVRMIVRHDNGCIDTLFIPSAVRVEAPRITGISGLPFDGCLPYNSTFVPTIVSNDSIAAYAWDFGDGTTATVRTPNKTFSVAGLYTVRLTVTTLGGCTATFSSTVRVSTKPVANFSATPRDVCPSTDVRFTDLSTGTINRWQWFFGDGGSSGSQNPNYQYNDTGWMNVRLIVSNNQCHDTLTVNRYLYVRPPIAIFTDSFSCTNQFQRFFINRSIGGTQWKWYFGDGDSSSVFSPTHVYNRTGSFNVQLVVSDSLCTHQTGVAVNVFDEEANIEMEKLGTCRSNELRFFARGPKLNPANISSYEWTIDNGTPITTSVNFLDRILTDTATLHVRLIITDRNGCRDTATQQFTVNDIGTRINFGPIRQDVCVGSLVNFADSTLFTATNPVKSWEWNFGFGNDSVFTSAPFGAVYDRAGVYNVRLTVVDSLGCRYTLTRPAAVEVHESTARFIASDTLVCLNTPIQFTNQSVGSNGSTTTLTHVWNFGNGQTSSVVNPSVTYAAEGVYDISLAITDAYGCRDTMVRPRYITVANARATFSMSDSFSTCPPLQVQFTNSSINNRQNFWDFGNGNNSIVVSPAHTFTSPGVFNVKLRVVGNGGCVDSLTKQVEIRGPRGSFTYGPLIGCPPLGVSFTATTINTRFYTWDYSDGSSDLTNNNNATHSYLTPGNYVPRLILEDGLGCKVPIQGPDTIRVLGARALIKSVQQNAFCDSATVVFTDSSITNDVVVRYRWRFGDGVESSQRNPTHTYRTPGTYVVTFEVWTANNCYASDTLDVPVIISATPQLDFTNPPAVCVPSQVQFTGQWQNADTTLINYTWSFGNGQSSTQLIPSLVSYNLPGVYNVQLIGVNQYGCRDTVLKQLTVNDTPRVVAGPALYICRGTPQALTANGALTYVWDADPALSCVNCASPFANPTTDRIFRVTGTDINGCQATDTALVRVKQPGNLSVGLGDTICVGEQVQLRSQGFEILTWSPAVTLNNANIANPVARPTTTTRYRVTGSDSLGCFVDSGFINVVVYPIPQFNIVETRIRTAAASVVPLRTQSSPDIIRWSWSPAQGLSCLTCPEPNATVTLRRTYTATVTNAGGCVSQDTVAVEPYCTGDNVFVPNTFSPNGDGQNDVFYPRGEGVISIKSMIIFNRWGEVMYERKNFALNDPTAGWNGTYKGVPLTPDVYVYVIEVQCGNNEVFGLKGNVTLLK</sequence>
<gene>
    <name evidence="3" type="ORF">GLV81_03750</name>
</gene>
<dbReference type="PANTHER" id="PTHR36842:SF1">
    <property type="entry name" value="PROTEIN TOLB"/>
    <property type="match status" value="1"/>
</dbReference>
<dbReference type="FunFam" id="2.60.40.10:FF:000270">
    <property type="entry name" value="Cell surface protein"/>
    <property type="match status" value="1"/>
</dbReference>
<feature type="domain" description="PKD" evidence="2">
    <location>
        <begin position="522"/>
        <end position="586"/>
    </location>
</feature>
<evidence type="ECO:0000256" key="1">
    <source>
        <dbReference type="SAM" id="SignalP"/>
    </source>
</evidence>
<feature type="domain" description="PKD" evidence="2">
    <location>
        <begin position="1123"/>
        <end position="1193"/>
    </location>
</feature>